<dbReference type="NCBIfam" id="TIGR02605">
    <property type="entry name" value="CxxC_CxxC_SSSS"/>
    <property type="match status" value="1"/>
</dbReference>
<evidence type="ECO:0000313" key="4">
    <source>
        <dbReference type="Proteomes" id="UP001204798"/>
    </source>
</evidence>
<evidence type="ECO:0000313" key="3">
    <source>
        <dbReference type="EMBL" id="MCS3919101.1"/>
    </source>
</evidence>
<dbReference type="SMART" id="SM00834">
    <property type="entry name" value="CxxC_CXXC_SSSS"/>
    <property type="match status" value="1"/>
</dbReference>
<feature type="compositionally biased region" description="Basic and acidic residues" evidence="1">
    <location>
        <begin position="64"/>
        <end position="82"/>
    </location>
</feature>
<gene>
    <name evidence="3" type="ORF">M2350_001501</name>
</gene>
<name>A0ABT2EMF7_9BACT</name>
<proteinExistence type="predicted"/>
<dbReference type="Pfam" id="PF09723">
    <property type="entry name" value="Zn_ribbon_8"/>
    <property type="match status" value="1"/>
</dbReference>
<dbReference type="InterPro" id="IPR013429">
    <property type="entry name" value="Regulatory_FmdB_Zinc_ribbon"/>
</dbReference>
<feature type="domain" description="Putative regulatory protein FmdB zinc ribbon" evidence="2">
    <location>
        <begin position="1"/>
        <end position="41"/>
    </location>
</feature>
<dbReference type="PANTHER" id="PTHR34404:SF2">
    <property type="entry name" value="CONSERVED SERINE RICH PROTEIN"/>
    <property type="match status" value="1"/>
</dbReference>
<dbReference type="EMBL" id="JANUCP010000002">
    <property type="protein sequence ID" value="MCS3919101.1"/>
    <property type="molecule type" value="Genomic_DNA"/>
</dbReference>
<sequence length="82" mass="9407">MPVYDYHCDACGHTFEVFHGVDERPEVQCDKCGRPARKLFRPVPIIFKGSGWHVTDYGRGSYPKKREGEKSETSKKSEEGEE</sequence>
<organism evidence="3 4">
    <name type="scientific">Candidatus Fervidibacter sacchari</name>
    <dbReference type="NCBI Taxonomy" id="1448929"/>
    <lineage>
        <taxon>Bacteria</taxon>
        <taxon>Candidatus Fervidibacterota</taxon>
        <taxon>Candidatus Fervidibacter</taxon>
    </lineage>
</organism>
<dbReference type="PANTHER" id="PTHR34404">
    <property type="entry name" value="REGULATORY PROTEIN, FMDB FAMILY"/>
    <property type="match status" value="1"/>
</dbReference>
<feature type="region of interest" description="Disordered" evidence="1">
    <location>
        <begin position="55"/>
        <end position="82"/>
    </location>
</feature>
<dbReference type="RefSeq" id="WP_259095235.1">
    <property type="nucleotide sequence ID" value="NZ_CP130454.1"/>
</dbReference>
<evidence type="ECO:0000256" key="1">
    <source>
        <dbReference type="SAM" id="MobiDB-lite"/>
    </source>
</evidence>
<comment type="caution">
    <text evidence="3">The sequence shown here is derived from an EMBL/GenBank/DDBJ whole genome shotgun (WGS) entry which is preliminary data.</text>
</comment>
<protein>
    <submittedName>
        <fullName evidence="3">FmdB family regulatory protein</fullName>
    </submittedName>
</protein>
<accession>A0ABT2EMF7</accession>
<keyword evidence="4" id="KW-1185">Reference proteome</keyword>
<evidence type="ECO:0000259" key="2">
    <source>
        <dbReference type="SMART" id="SM00834"/>
    </source>
</evidence>
<dbReference type="Proteomes" id="UP001204798">
    <property type="component" value="Unassembled WGS sequence"/>
</dbReference>
<reference evidence="3 4" key="1">
    <citation type="submission" date="2022-08" db="EMBL/GenBank/DDBJ databases">
        <title>Bacterial and archaeal communities from various locations to study Microbial Dark Matter (Phase II).</title>
        <authorList>
            <person name="Stepanauskas R."/>
        </authorList>
    </citation>
    <scope>NUCLEOTIDE SEQUENCE [LARGE SCALE GENOMIC DNA]</scope>
    <source>
        <strain evidence="3 4">PD1</strain>
    </source>
</reference>